<reference evidence="3" key="2">
    <citation type="journal article" date="2023" name="IMA Fungus">
        <title>Comparative genomic study of the Penicillium genus elucidates a diverse pangenome and 15 lateral gene transfer events.</title>
        <authorList>
            <person name="Petersen C."/>
            <person name="Sorensen T."/>
            <person name="Nielsen M.R."/>
            <person name="Sondergaard T.E."/>
            <person name="Sorensen J.L."/>
            <person name="Fitzpatrick D.A."/>
            <person name="Frisvad J.C."/>
            <person name="Nielsen K.L."/>
        </authorList>
    </citation>
    <scope>NUCLEOTIDE SEQUENCE</scope>
    <source>
        <strain evidence="3">IBT 3081</strain>
    </source>
</reference>
<dbReference type="Pfam" id="PF22980">
    <property type="entry name" value="Myb_DNA-bind_8"/>
    <property type="match status" value="1"/>
</dbReference>
<reference evidence="3" key="1">
    <citation type="submission" date="2022-12" db="EMBL/GenBank/DDBJ databases">
        <authorList>
            <person name="Petersen C."/>
        </authorList>
    </citation>
    <scope>NUCLEOTIDE SEQUENCE</scope>
    <source>
        <strain evidence="3">IBT 3081</strain>
    </source>
</reference>
<proteinExistence type="predicted"/>
<feature type="domain" description="Myb-like DNA-binding" evidence="2">
    <location>
        <begin position="71"/>
        <end position="116"/>
    </location>
</feature>
<dbReference type="InterPro" id="IPR054505">
    <property type="entry name" value="Myb_DNA-bind_8"/>
</dbReference>
<accession>A0A9W9VLW3</accession>
<dbReference type="RefSeq" id="XP_056585299.1">
    <property type="nucleotide sequence ID" value="XM_056721164.1"/>
</dbReference>
<sequence>MAPKAPTTPKAKPTRATKGGIVKRTPTKATSASVSPTKATATKVSPVKATATKVFPVKATANKPAPGAPLDKDLVFLWKCVNMSSGIKIDWAAVSEDAGKSVGTVQKQYWRLNTKVEKYLAATAPADAADGSDNENDTNEKDVQTADSNETE</sequence>
<keyword evidence="4" id="KW-1185">Reference proteome</keyword>
<evidence type="ECO:0000313" key="4">
    <source>
        <dbReference type="Proteomes" id="UP001147752"/>
    </source>
</evidence>
<evidence type="ECO:0000313" key="3">
    <source>
        <dbReference type="EMBL" id="KAJ5385523.1"/>
    </source>
</evidence>
<feature type="region of interest" description="Disordered" evidence="1">
    <location>
        <begin position="125"/>
        <end position="152"/>
    </location>
</feature>
<dbReference type="GeneID" id="81460347"/>
<dbReference type="OrthoDB" id="4369078at2759"/>
<evidence type="ECO:0000256" key="1">
    <source>
        <dbReference type="SAM" id="MobiDB-lite"/>
    </source>
</evidence>
<evidence type="ECO:0000259" key="2">
    <source>
        <dbReference type="Pfam" id="PF22980"/>
    </source>
</evidence>
<feature type="compositionally biased region" description="Low complexity" evidence="1">
    <location>
        <begin position="1"/>
        <end position="18"/>
    </location>
</feature>
<dbReference type="Proteomes" id="UP001147752">
    <property type="component" value="Unassembled WGS sequence"/>
</dbReference>
<gene>
    <name evidence="3" type="ORF">N7517_003434</name>
</gene>
<organism evidence="3 4">
    <name type="scientific">Penicillium concentricum</name>
    <dbReference type="NCBI Taxonomy" id="293559"/>
    <lineage>
        <taxon>Eukaryota</taxon>
        <taxon>Fungi</taxon>
        <taxon>Dikarya</taxon>
        <taxon>Ascomycota</taxon>
        <taxon>Pezizomycotina</taxon>
        <taxon>Eurotiomycetes</taxon>
        <taxon>Eurotiomycetidae</taxon>
        <taxon>Eurotiales</taxon>
        <taxon>Aspergillaceae</taxon>
        <taxon>Penicillium</taxon>
    </lineage>
</organism>
<feature type="region of interest" description="Disordered" evidence="1">
    <location>
        <begin position="1"/>
        <end position="35"/>
    </location>
</feature>
<dbReference type="EMBL" id="JAPZBT010000001">
    <property type="protein sequence ID" value="KAJ5385523.1"/>
    <property type="molecule type" value="Genomic_DNA"/>
</dbReference>
<comment type="caution">
    <text evidence="3">The sequence shown here is derived from an EMBL/GenBank/DDBJ whole genome shotgun (WGS) entry which is preliminary data.</text>
</comment>
<dbReference type="AlphaFoldDB" id="A0A9W9VLW3"/>
<protein>
    <recommendedName>
        <fullName evidence="2">Myb-like DNA-binding domain-containing protein</fullName>
    </recommendedName>
</protein>
<name>A0A9W9VLW3_9EURO</name>